<name>A0A8I2YEF3_9AGAM</name>
<comment type="caution">
    <text evidence="2">The sequence shown here is derived from an EMBL/GenBank/DDBJ whole genome shotgun (WGS) entry which is preliminary data.</text>
</comment>
<keyword evidence="1" id="KW-0238">DNA-binding</keyword>
<dbReference type="EMBL" id="JAGFBS010000053">
    <property type="protein sequence ID" value="KAG6370337.1"/>
    <property type="molecule type" value="Genomic_DNA"/>
</dbReference>
<protein>
    <submittedName>
        <fullName evidence="2">Uncharacterized protein</fullName>
    </submittedName>
</protein>
<evidence type="ECO:0000256" key="1">
    <source>
        <dbReference type="ARBA" id="ARBA00023125"/>
    </source>
</evidence>
<evidence type="ECO:0000313" key="3">
    <source>
        <dbReference type="Proteomes" id="UP000683000"/>
    </source>
</evidence>
<dbReference type="InterPro" id="IPR010998">
    <property type="entry name" value="Integrase_recombinase_N"/>
</dbReference>
<proteinExistence type="predicted"/>
<dbReference type="Proteomes" id="UP000683000">
    <property type="component" value="Unassembled WGS sequence"/>
</dbReference>
<dbReference type="GO" id="GO:0003677">
    <property type="term" value="F:DNA binding"/>
    <property type="evidence" value="ECO:0007669"/>
    <property type="project" value="UniProtKB-KW"/>
</dbReference>
<keyword evidence="3" id="KW-1185">Reference proteome</keyword>
<dbReference type="SUPFAM" id="SSF47823">
    <property type="entry name" value="lambda integrase-like, N-terminal domain"/>
    <property type="match status" value="1"/>
</dbReference>
<dbReference type="OrthoDB" id="3262705at2759"/>
<dbReference type="AlphaFoldDB" id="A0A8I2YEF3"/>
<sequence>MNNDFIIPTGNILKVLSSLTPHTLPTLSFSLQTKAKIKFSLDHAWADFMLKKYCGVIKEFHIFCDKENITTCRCLPTDEHLLCAFMASHVGSLTSDTVQSYMAAIKA</sequence>
<organism evidence="2 3">
    <name type="scientific">Boletus reticuloceps</name>
    <dbReference type="NCBI Taxonomy" id="495285"/>
    <lineage>
        <taxon>Eukaryota</taxon>
        <taxon>Fungi</taxon>
        <taxon>Dikarya</taxon>
        <taxon>Basidiomycota</taxon>
        <taxon>Agaricomycotina</taxon>
        <taxon>Agaricomycetes</taxon>
        <taxon>Agaricomycetidae</taxon>
        <taxon>Boletales</taxon>
        <taxon>Boletineae</taxon>
        <taxon>Boletaceae</taxon>
        <taxon>Boletoideae</taxon>
        <taxon>Boletus</taxon>
    </lineage>
</organism>
<accession>A0A8I2YEF3</accession>
<gene>
    <name evidence="2" type="ORF">JVT61DRAFT_12141</name>
</gene>
<dbReference type="Gene3D" id="1.10.150.130">
    <property type="match status" value="1"/>
</dbReference>
<evidence type="ECO:0000313" key="2">
    <source>
        <dbReference type="EMBL" id="KAG6370337.1"/>
    </source>
</evidence>
<reference evidence="2" key="1">
    <citation type="submission" date="2021-03" db="EMBL/GenBank/DDBJ databases">
        <title>Evolutionary innovations through gain and loss of genes in the ectomycorrhizal Boletales.</title>
        <authorList>
            <person name="Wu G."/>
            <person name="Miyauchi S."/>
            <person name="Morin E."/>
            <person name="Yang Z.-L."/>
            <person name="Xu J."/>
            <person name="Martin F.M."/>
        </authorList>
    </citation>
    <scope>NUCLEOTIDE SEQUENCE</scope>
    <source>
        <strain evidence="2">BR01</strain>
    </source>
</reference>